<accession>A0A918BHC1</accession>
<evidence type="ECO:0000313" key="2">
    <source>
        <dbReference type="EMBL" id="GGQ68859.1"/>
    </source>
</evidence>
<evidence type="ECO:0008006" key="4">
    <source>
        <dbReference type="Google" id="ProtNLM"/>
    </source>
</evidence>
<dbReference type="InterPro" id="IPR023214">
    <property type="entry name" value="HAD_sf"/>
</dbReference>
<reference evidence="2" key="1">
    <citation type="journal article" date="2014" name="Int. J. Syst. Evol. Microbiol.">
        <title>Complete genome sequence of Corynebacterium casei LMG S-19264T (=DSM 44701T), isolated from a smear-ripened cheese.</title>
        <authorList>
            <consortium name="US DOE Joint Genome Institute (JGI-PGF)"/>
            <person name="Walter F."/>
            <person name="Albersmeier A."/>
            <person name="Kalinowski J."/>
            <person name="Ruckert C."/>
        </authorList>
    </citation>
    <scope>NUCLEOTIDE SEQUENCE</scope>
    <source>
        <strain evidence="2">JCM 3131</strain>
    </source>
</reference>
<feature type="region of interest" description="Disordered" evidence="1">
    <location>
        <begin position="213"/>
        <end position="247"/>
    </location>
</feature>
<dbReference type="InterPro" id="IPR006439">
    <property type="entry name" value="HAD-SF_hydro_IA"/>
</dbReference>
<gene>
    <name evidence="2" type="ORF">GCM10010145_43240</name>
</gene>
<feature type="compositionally biased region" description="Low complexity" evidence="1">
    <location>
        <begin position="223"/>
        <end position="241"/>
    </location>
</feature>
<name>A0A918BHC1_9ACTN</name>
<dbReference type="Gene3D" id="3.40.50.1000">
    <property type="entry name" value="HAD superfamily/HAD-like"/>
    <property type="match status" value="1"/>
</dbReference>
<organism evidence="2 3">
    <name type="scientific">Streptomyces ruber</name>
    <dbReference type="NCBI Taxonomy" id="83378"/>
    <lineage>
        <taxon>Bacteria</taxon>
        <taxon>Bacillati</taxon>
        <taxon>Actinomycetota</taxon>
        <taxon>Actinomycetes</taxon>
        <taxon>Kitasatosporales</taxon>
        <taxon>Streptomycetaceae</taxon>
        <taxon>Streptomyces</taxon>
    </lineage>
</organism>
<sequence>MTVTGPGERPFDAVLCDLDNVIRFYDLTLLTALEREAGLAEGTTTRVAYTPETDLPLLLGLIGKEEWVEAVALELGRLGDLGEPVAEPRARELATALAEAPSRADAVVVALLRRIREHMPLVLVTNAPLWVESDLESLGLTGLAHHVVSSARVGVAKPDPAIYEIAAARAGTDAERCLFVDDRTENVEAAVALGMTGVHYRGPEDLRRVWDSAAVGRPSRSPATESATSRCASRSASPTATDARTSS</sequence>
<evidence type="ECO:0000313" key="3">
    <source>
        <dbReference type="Proteomes" id="UP000620156"/>
    </source>
</evidence>
<dbReference type="Pfam" id="PF00702">
    <property type="entry name" value="Hydrolase"/>
    <property type="match status" value="1"/>
</dbReference>
<dbReference type="Proteomes" id="UP000620156">
    <property type="component" value="Unassembled WGS sequence"/>
</dbReference>
<dbReference type="RefSeq" id="WP_189218520.1">
    <property type="nucleotide sequence ID" value="NZ_BMQK01000010.1"/>
</dbReference>
<keyword evidence="3" id="KW-1185">Reference proteome</keyword>
<comment type="caution">
    <text evidence="2">The sequence shown here is derived from an EMBL/GenBank/DDBJ whole genome shotgun (WGS) entry which is preliminary data.</text>
</comment>
<dbReference type="EMBL" id="BMQK01000010">
    <property type="protein sequence ID" value="GGQ68859.1"/>
    <property type="molecule type" value="Genomic_DNA"/>
</dbReference>
<dbReference type="PANTHER" id="PTHR43611:SF3">
    <property type="entry name" value="FLAVIN MONONUCLEOTIDE HYDROLASE 1, CHLOROPLATIC"/>
    <property type="match status" value="1"/>
</dbReference>
<dbReference type="InterPro" id="IPR036412">
    <property type="entry name" value="HAD-like_sf"/>
</dbReference>
<reference evidence="2" key="2">
    <citation type="submission" date="2020-09" db="EMBL/GenBank/DDBJ databases">
        <authorList>
            <person name="Sun Q."/>
            <person name="Ohkuma M."/>
        </authorList>
    </citation>
    <scope>NUCLEOTIDE SEQUENCE</scope>
    <source>
        <strain evidence="2">JCM 3131</strain>
    </source>
</reference>
<dbReference type="SUPFAM" id="SSF56784">
    <property type="entry name" value="HAD-like"/>
    <property type="match status" value="1"/>
</dbReference>
<dbReference type="NCBIfam" id="TIGR01509">
    <property type="entry name" value="HAD-SF-IA-v3"/>
    <property type="match status" value="1"/>
</dbReference>
<dbReference type="AlphaFoldDB" id="A0A918BHC1"/>
<dbReference type="PANTHER" id="PTHR43611">
    <property type="entry name" value="ALPHA-D-GLUCOSE 1-PHOSPHATE PHOSPHATASE"/>
    <property type="match status" value="1"/>
</dbReference>
<evidence type="ECO:0000256" key="1">
    <source>
        <dbReference type="SAM" id="MobiDB-lite"/>
    </source>
</evidence>
<proteinExistence type="predicted"/>
<protein>
    <recommendedName>
        <fullName evidence="4">Hydrolase</fullName>
    </recommendedName>
</protein>